<dbReference type="AlphaFoldDB" id="A0A9Q0NI64"/>
<evidence type="ECO:0000313" key="2">
    <source>
        <dbReference type="EMBL" id="KAJ6670314.1"/>
    </source>
</evidence>
<accession>A0A9Q0NI64</accession>
<dbReference type="EMBL" id="JAPFFM010000863">
    <property type="protein sequence ID" value="KAJ6670314.1"/>
    <property type="molecule type" value="Genomic_DNA"/>
</dbReference>
<gene>
    <name evidence="2" type="ORF">OIU74_027959</name>
</gene>
<protein>
    <submittedName>
        <fullName evidence="2">Uncharacterized protein</fullName>
    </submittedName>
</protein>
<reference evidence="2" key="2">
    <citation type="journal article" date="2023" name="Int. J. Mol. Sci.">
        <title>De Novo Assembly and Annotation of 11 Diverse Shrub Willow (Salix) Genomes Reveals Novel Gene Organization in Sex-Linked Regions.</title>
        <authorList>
            <person name="Hyden B."/>
            <person name="Feng K."/>
            <person name="Yates T.B."/>
            <person name="Jawdy S."/>
            <person name="Cereghino C."/>
            <person name="Smart L.B."/>
            <person name="Muchero W."/>
        </authorList>
    </citation>
    <scope>NUCLEOTIDE SEQUENCE</scope>
    <source>
        <tissue evidence="2">Shoot tip</tissue>
    </source>
</reference>
<feature type="region of interest" description="Disordered" evidence="1">
    <location>
        <begin position="30"/>
        <end position="54"/>
    </location>
</feature>
<keyword evidence="3" id="KW-1185">Reference proteome</keyword>
<sequence>MGMGELELDLEKILQNLEILVQQKDGLGLMDSVGRTPPPDRMPTTSLIDESAVY</sequence>
<name>A0A9Q0NI64_9ROSI</name>
<comment type="caution">
    <text evidence="2">The sequence shown here is derived from an EMBL/GenBank/DDBJ whole genome shotgun (WGS) entry which is preliminary data.</text>
</comment>
<organism evidence="2 3">
    <name type="scientific">Salix koriyanagi</name>
    <dbReference type="NCBI Taxonomy" id="2511006"/>
    <lineage>
        <taxon>Eukaryota</taxon>
        <taxon>Viridiplantae</taxon>
        <taxon>Streptophyta</taxon>
        <taxon>Embryophyta</taxon>
        <taxon>Tracheophyta</taxon>
        <taxon>Spermatophyta</taxon>
        <taxon>Magnoliopsida</taxon>
        <taxon>eudicotyledons</taxon>
        <taxon>Gunneridae</taxon>
        <taxon>Pentapetalae</taxon>
        <taxon>rosids</taxon>
        <taxon>fabids</taxon>
        <taxon>Malpighiales</taxon>
        <taxon>Salicaceae</taxon>
        <taxon>Saliceae</taxon>
        <taxon>Salix</taxon>
    </lineage>
</organism>
<dbReference type="Proteomes" id="UP001151752">
    <property type="component" value="Unassembled WGS sequence"/>
</dbReference>
<proteinExistence type="predicted"/>
<evidence type="ECO:0000313" key="3">
    <source>
        <dbReference type="Proteomes" id="UP001151752"/>
    </source>
</evidence>
<reference evidence="2" key="1">
    <citation type="submission" date="2022-11" db="EMBL/GenBank/DDBJ databases">
        <authorList>
            <person name="Hyden B.L."/>
            <person name="Feng K."/>
            <person name="Yates T."/>
            <person name="Jawdy S."/>
            <person name="Smart L.B."/>
            <person name="Muchero W."/>
        </authorList>
    </citation>
    <scope>NUCLEOTIDE SEQUENCE</scope>
    <source>
        <tissue evidence="2">Shoot tip</tissue>
    </source>
</reference>
<evidence type="ECO:0000256" key="1">
    <source>
        <dbReference type="SAM" id="MobiDB-lite"/>
    </source>
</evidence>
<feature type="non-terminal residue" evidence="2">
    <location>
        <position position="54"/>
    </location>
</feature>